<sequence>MSGMRVWCLLLLILAPSAMLRGQTDKAGASGLVLQAKGDGVQIYECGKEHGFLQWQLEGPDAKLLDGNGKVVGKHFAGPTWQLNDGSHVKGRVISSQASPDAGSIPWLLLSAVPGTASGKLAQVAYIRRSNTHGGLAPKAGCEKADQAGQKIKVPYTADYSFYTR</sequence>
<protein>
    <submittedName>
        <fullName evidence="2">Uncharacterized protein DUF3455</fullName>
    </submittedName>
</protein>
<organism evidence="2 3">
    <name type="scientific">Acidipila rosea</name>
    <dbReference type="NCBI Taxonomy" id="768535"/>
    <lineage>
        <taxon>Bacteria</taxon>
        <taxon>Pseudomonadati</taxon>
        <taxon>Acidobacteriota</taxon>
        <taxon>Terriglobia</taxon>
        <taxon>Terriglobales</taxon>
        <taxon>Acidobacteriaceae</taxon>
        <taxon>Acidipila</taxon>
    </lineage>
</organism>
<name>A0A4R1L631_9BACT</name>
<evidence type="ECO:0000313" key="2">
    <source>
        <dbReference type="EMBL" id="TCK72510.1"/>
    </source>
</evidence>
<dbReference type="PANTHER" id="PTHR35567">
    <property type="entry name" value="MALATE DEHYDROGENASE (AFU_ORTHOLOGUE AFUA_2G13800)"/>
    <property type="match status" value="1"/>
</dbReference>
<proteinExistence type="predicted"/>
<feature type="chain" id="PRO_5020901402" evidence="1">
    <location>
        <begin position="21"/>
        <end position="165"/>
    </location>
</feature>
<comment type="caution">
    <text evidence="2">The sequence shown here is derived from an EMBL/GenBank/DDBJ whole genome shotgun (WGS) entry which is preliminary data.</text>
</comment>
<accession>A0A4R1L631</accession>
<evidence type="ECO:0000313" key="3">
    <source>
        <dbReference type="Proteomes" id="UP000295210"/>
    </source>
</evidence>
<keyword evidence="3" id="KW-1185">Reference proteome</keyword>
<dbReference type="Proteomes" id="UP000295210">
    <property type="component" value="Unassembled WGS sequence"/>
</dbReference>
<dbReference type="InterPro" id="IPR021851">
    <property type="entry name" value="DUF3455"/>
</dbReference>
<dbReference type="AlphaFoldDB" id="A0A4R1L631"/>
<evidence type="ECO:0000256" key="1">
    <source>
        <dbReference type="SAM" id="SignalP"/>
    </source>
</evidence>
<dbReference type="PANTHER" id="PTHR35567:SF1">
    <property type="entry name" value="CONSERVED FUNGAL PROTEIN (AFU_ORTHOLOGUE AFUA_1G14230)"/>
    <property type="match status" value="1"/>
</dbReference>
<dbReference type="Pfam" id="PF11937">
    <property type="entry name" value="DUF3455"/>
    <property type="match status" value="1"/>
</dbReference>
<keyword evidence="1" id="KW-0732">Signal</keyword>
<feature type="signal peptide" evidence="1">
    <location>
        <begin position="1"/>
        <end position="20"/>
    </location>
</feature>
<reference evidence="2 3" key="1">
    <citation type="submission" date="2019-03" db="EMBL/GenBank/DDBJ databases">
        <title>Genomic Encyclopedia of Type Strains, Phase IV (KMG-IV): sequencing the most valuable type-strain genomes for metagenomic binning, comparative biology and taxonomic classification.</title>
        <authorList>
            <person name="Goeker M."/>
        </authorList>
    </citation>
    <scope>NUCLEOTIDE SEQUENCE [LARGE SCALE GENOMIC DNA]</scope>
    <source>
        <strain evidence="2 3">DSM 103428</strain>
    </source>
</reference>
<dbReference type="EMBL" id="SMGK01000003">
    <property type="protein sequence ID" value="TCK72510.1"/>
    <property type="molecule type" value="Genomic_DNA"/>
</dbReference>
<gene>
    <name evidence="2" type="ORF">C7378_2092</name>
</gene>